<evidence type="ECO:0000313" key="3">
    <source>
        <dbReference type="EMBL" id="BFG02992.1"/>
    </source>
</evidence>
<dbReference type="AlphaFoldDB" id="A0AAU9G5P8"/>
<dbReference type="Proteomes" id="UP001500889">
    <property type="component" value="Chromosome A"/>
</dbReference>
<dbReference type="Gene3D" id="1.25.40.10">
    <property type="entry name" value="Tetratricopeptide repeat domain"/>
    <property type="match status" value="2"/>
</dbReference>
<evidence type="ECO:0000256" key="1">
    <source>
        <dbReference type="ARBA" id="ARBA00022803"/>
    </source>
</evidence>
<keyword evidence="1" id="KW-0802">TPR repeat</keyword>
<gene>
    <name evidence="3" type="ORF">DMAD_02352</name>
</gene>
<organism evidence="3 4">
    <name type="scientific">Drosophila madeirensis</name>
    <name type="common">Fruit fly</name>
    <dbReference type="NCBI Taxonomy" id="30013"/>
    <lineage>
        <taxon>Eukaryota</taxon>
        <taxon>Metazoa</taxon>
        <taxon>Ecdysozoa</taxon>
        <taxon>Arthropoda</taxon>
        <taxon>Hexapoda</taxon>
        <taxon>Insecta</taxon>
        <taxon>Pterygota</taxon>
        <taxon>Neoptera</taxon>
        <taxon>Endopterygota</taxon>
        <taxon>Diptera</taxon>
        <taxon>Brachycera</taxon>
        <taxon>Muscomorpha</taxon>
        <taxon>Ephydroidea</taxon>
        <taxon>Drosophilidae</taxon>
        <taxon>Drosophila</taxon>
        <taxon>Sophophora</taxon>
    </lineage>
</organism>
<dbReference type="GO" id="GO:0051301">
    <property type="term" value="P:cell division"/>
    <property type="evidence" value="ECO:0007669"/>
    <property type="project" value="TreeGrafter"/>
</dbReference>
<keyword evidence="4" id="KW-1185">Reference proteome</keyword>
<dbReference type="EMBL" id="AP029266">
    <property type="protein sequence ID" value="BFG02992.1"/>
    <property type="molecule type" value="Genomic_DNA"/>
</dbReference>
<dbReference type="SMART" id="SM00028">
    <property type="entry name" value="TPR"/>
    <property type="match status" value="6"/>
</dbReference>
<dbReference type="Pfam" id="PF14559">
    <property type="entry name" value="TPR_19"/>
    <property type="match status" value="1"/>
</dbReference>
<sequence>MENALFANVQKLYDHRLYESVIPAASLLSTLLQNDRDVATLEMEYQVMLYLANAHYKERNFRLAHQQLESVLHTRRTMLRFKSACLTAIEMMNGQFTDAELRYQLAVCYKEVGEPAKAISTLQALPAKGRTPRINMLLARLHHHASPGSKGKADAVLSYKEVLRECPMSLKSIEALLELGVDGIEVNSLVMNAAPAPRNIEWLSTWIKGLALLYGCKHLEASRAFQRLNDNTKLRRNEHLLVEIGRCLYYYGNHLQAEQYLSSAVMAYPNNMEAISLLSVVYELNEQSADEQEKLFTRVTADREFSPAHWFVHGQKMYSDAKYQRGLAFVERCLDMDARHIEGHLLRGNLLIALKRYGEAIVAFRNVQGLASYRFEVYKGLFHCYVAQKRFKEAQTMCVWAIRSFRTSPRSYTMFGRTLFHSSNPVAKRSAKKFVERSLKIDASYTPAVALMAEICQYEGATKAAIRLLEKQVINYPNQNLYTLLGDILRIEKQPFKALDYYYRALSVDSKCVRAINGINSLKLGGSVGGEGSKDAAAAAADTEPGRADGLATPTPTPTPSETANQEWQIVHSNEPLEMSSESGASDSNGDEAVNISEPFWQDVEMLSQE</sequence>
<feature type="region of interest" description="Disordered" evidence="2">
    <location>
        <begin position="533"/>
        <end position="610"/>
    </location>
</feature>
<dbReference type="GO" id="GO:0005680">
    <property type="term" value="C:anaphase-promoting complex"/>
    <property type="evidence" value="ECO:0007669"/>
    <property type="project" value="TreeGrafter"/>
</dbReference>
<protein>
    <submittedName>
        <fullName evidence="3">Anaphase-promoting complex subunit 7</fullName>
    </submittedName>
</protein>
<dbReference type="GO" id="GO:0045842">
    <property type="term" value="P:positive regulation of mitotic metaphase/anaphase transition"/>
    <property type="evidence" value="ECO:0007669"/>
    <property type="project" value="TreeGrafter"/>
</dbReference>
<name>A0AAU9G5P8_DROMD</name>
<dbReference type="PANTHER" id="PTHR12558:SF36">
    <property type="entry name" value="ANAPHASE-PROMOTING COMPLEX SUBUNIT 7"/>
    <property type="match status" value="1"/>
</dbReference>
<evidence type="ECO:0000256" key="2">
    <source>
        <dbReference type="SAM" id="MobiDB-lite"/>
    </source>
</evidence>
<dbReference type="GO" id="GO:0016567">
    <property type="term" value="P:protein ubiquitination"/>
    <property type="evidence" value="ECO:0007669"/>
    <property type="project" value="TreeGrafter"/>
</dbReference>
<feature type="compositionally biased region" description="Polar residues" evidence="2">
    <location>
        <begin position="561"/>
        <end position="572"/>
    </location>
</feature>
<dbReference type="InterPro" id="IPR019734">
    <property type="entry name" value="TPR_rpt"/>
</dbReference>
<proteinExistence type="predicted"/>
<accession>A0AAU9G5P8</accession>
<evidence type="ECO:0000313" key="4">
    <source>
        <dbReference type="Proteomes" id="UP001500889"/>
    </source>
</evidence>
<dbReference type="PANTHER" id="PTHR12558">
    <property type="entry name" value="CELL DIVISION CYCLE 16,23,27"/>
    <property type="match status" value="1"/>
</dbReference>
<dbReference type="InterPro" id="IPR011990">
    <property type="entry name" value="TPR-like_helical_dom_sf"/>
</dbReference>
<dbReference type="SUPFAM" id="SSF48452">
    <property type="entry name" value="TPR-like"/>
    <property type="match status" value="2"/>
</dbReference>
<reference evidence="3 4" key="1">
    <citation type="submission" date="2024-02" db="EMBL/GenBank/DDBJ databases">
        <title>A chromosome-level genome assembly of Drosophila madeirensis, a fruit fly species endemic to Madeira island.</title>
        <authorList>
            <person name="Tomihara K."/>
            <person name="Llopart A."/>
            <person name="Yamamoto D."/>
        </authorList>
    </citation>
    <scope>NUCLEOTIDE SEQUENCE [LARGE SCALE GENOMIC DNA]</scope>
    <source>
        <strain evidence="3 4">RF1</strain>
    </source>
</reference>